<organism evidence="2 3">
    <name type="scientific">Pelotomaculum propionicicum</name>
    <dbReference type="NCBI Taxonomy" id="258475"/>
    <lineage>
        <taxon>Bacteria</taxon>
        <taxon>Bacillati</taxon>
        <taxon>Bacillota</taxon>
        <taxon>Clostridia</taxon>
        <taxon>Eubacteriales</taxon>
        <taxon>Desulfotomaculaceae</taxon>
        <taxon>Pelotomaculum</taxon>
    </lineage>
</organism>
<dbReference type="AlphaFoldDB" id="A0A4Y7RRE7"/>
<keyword evidence="2" id="KW-0347">Helicase</keyword>
<dbReference type="GO" id="GO:0016787">
    <property type="term" value="F:hydrolase activity"/>
    <property type="evidence" value="ECO:0007669"/>
    <property type="project" value="UniProtKB-KW"/>
</dbReference>
<dbReference type="OrthoDB" id="9758506at2"/>
<proteinExistence type="predicted"/>
<dbReference type="EC" id="3.6.4.12" evidence="2"/>
<keyword evidence="2" id="KW-0067">ATP-binding</keyword>
<feature type="domain" description="ATP-dependent helicase/deoxyribonuclease subunit B N-terminal" evidence="1">
    <location>
        <begin position="89"/>
        <end position="205"/>
    </location>
</feature>
<keyword evidence="2" id="KW-0378">Hydrolase</keyword>
<reference evidence="2 3" key="1">
    <citation type="journal article" date="2018" name="Environ. Microbiol.">
        <title>Novel energy conservation strategies and behaviour of Pelotomaculum schinkii driving syntrophic propionate catabolism.</title>
        <authorList>
            <person name="Hidalgo-Ahumada C.A.P."/>
            <person name="Nobu M.K."/>
            <person name="Narihiro T."/>
            <person name="Tamaki H."/>
            <person name="Liu W.T."/>
            <person name="Kamagata Y."/>
            <person name="Stams A.J.M."/>
            <person name="Imachi H."/>
            <person name="Sousa D.Z."/>
        </authorList>
    </citation>
    <scope>NUCLEOTIDE SEQUENCE [LARGE SCALE GENOMIC DNA]</scope>
    <source>
        <strain evidence="2 3">MGP</strain>
    </source>
</reference>
<keyword evidence="3" id="KW-1185">Reference proteome</keyword>
<dbReference type="Proteomes" id="UP000297597">
    <property type="component" value="Unassembled WGS sequence"/>
</dbReference>
<dbReference type="InterPro" id="IPR049035">
    <property type="entry name" value="ADDB_N"/>
</dbReference>
<dbReference type="EMBL" id="QFFZ01000013">
    <property type="protein sequence ID" value="TEB11575.1"/>
    <property type="molecule type" value="Genomic_DNA"/>
</dbReference>
<keyword evidence="2" id="KW-0547">Nucleotide-binding</keyword>
<name>A0A4Y7RRE7_9FIRM</name>
<accession>A0A4Y7RRE7</accession>
<evidence type="ECO:0000313" key="3">
    <source>
        <dbReference type="Proteomes" id="UP000297597"/>
    </source>
</evidence>
<protein>
    <submittedName>
        <fullName evidence="2">ATP-dependent helicase/deoxyribonuclease subunit B</fullName>
        <ecNumber evidence="2">3.6.4.12</ecNumber>
    </submittedName>
</protein>
<sequence>MNHLLSSLKEVCEKYPLQEKILIVPGYGQGHELCESLARSGTKWVNLHPGTAAGLAHQIAGEYLAEKEITLLTGLLTTAVVEEVFQHLEEQKALRYFIRESSSPGLIRAIASSINELRYCGVVAKALPPDSFVSKDKGHDMAALLKAYEQYLEDYKYIDTPGLLTLALNLLSSKKSALGTDTVYLLPSFLQLSPLEDQLIKSLAQDRLIVIHPDPVYGLAGPGIKPQYFLPENAAAPASDVERLPWLYQVGQSPEPVGDGSLSCFHSYGLTNEAREILRRVMAGGTPLDSVTVAYTNSGYIPVFYTLARRLGLNMTFEEGIPGSLTGPGRVLQGLVDWIRNDYSVSVLKVLLLSGDVRLQREKDTILTSAAAARVLSRSGIGWGRDRYVLLQRMSETLKEKAAEEFDEEGGDSRRERYLSQSALAEQLYNAINPLLSNLPVMDNQGKISFRELTAGLAYILSEITRPFSEIDAAALKGLINDLVQAGQFASFNLETDEALERVENIRQGCFFNFNVPRDKHNPNQG</sequence>
<evidence type="ECO:0000259" key="1">
    <source>
        <dbReference type="Pfam" id="PF21445"/>
    </source>
</evidence>
<dbReference type="RefSeq" id="WP_134213468.1">
    <property type="nucleotide sequence ID" value="NZ_QFFZ01000013.1"/>
</dbReference>
<dbReference type="Pfam" id="PF21445">
    <property type="entry name" value="ADDB_N"/>
    <property type="match status" value="1"/>
</dbReference>
<evidence type="ECO:0000313" key="2">
    <source>
        <dbReference type="EMBL" id="TEB11575.1"/>
    </source>
</evidence>
<dbReference type="GO" id="GO:0003678">
    <property type="term" value="F:DNA helicase activity"/>
    <property type="evidence" value="ECO:0007669"/>
    <property type="project" value="UniProtKB-EC"/>
</dbReference>
<comment type="caution">
    <text evidence="2">The sequence shown here is derived from an EMBL/GenBank/DDBJ whole genome shotgun (WGS) entry which is preliminary data.</text>
</comment>
<gene>
    <name evidence="2" type="primary">rexB</name>
    <name evidence="2" type="ORF">Pmgp_01593</name>
</gene>